<evidence type="ECO:0000313" key="3">
    <source>
        <dbReference type="EMBL" id="CAB0042399.1"/>
    </source>
</evidence>
<protein>
    <recommendedName>
        <fullName evidence="2">Dynein heavy chain tail domain-containing protein</fullName>
    </recommendedName>
</protein>
<feature type="compositionally biased region" description="Low complexity" evidence="1">
    <location>
        <begin position="61"/>
        <end position="79"/>
    </location>
</feature>
<organism evidence="3 4">
    <name type="scientific">Trichogramma brassicae</name>
    <dbReference type="NCBI Taxonomy" id="86971"/>
    <lineage>
        <taxon>Eukaryota</taxon>
        <taxon>Metazoa</taxon>
        <taxon>Ecdysozoa</taxon>
        <taxon>Arthropoda</taxon>
        <taxon>Hexapoda</taxon>
        <taxon>Insecta</taxon>
        <taxon>Pterygota</taxon>
        <taxon>Neoptera</taxon>
        <taxon>Endopterygota</taxon>
        <taxon>Hymenoptera</taxon>
        <taxon>Apocrita</taxon>
        <taxon>Proctotrupomorpha</taxon>
        <taxon>Chalcidoidea</taxon>
        <taxon>Trichogrammatidae</taxon>
        <taxon>Trichogramma</taxon>
    </lineage>
</organism>
<name>A0A6H5J4N6_9HYME</name>
<proteinExistence type="predicted"/>
<keyword evidence="4" id="KW-1185">Reference proteome</keyword>
<feature type="domain" description="Dynein heavy chain tail" evidence="2">
    <location>
        <begin position="221"/>
        <end position="447"/>
    </location>
</feature>
<evidence type="ECO:0000313" key="4">
    <source>
        <dbReference type="Proteomes" id="UP000479190"/>
    </source>
</evidence>
<dbReference type="AlphaFoldDB" id="A0A6H5J4N6"/>
<reference evidence="3 4" key="1">
    <citation type="submission" date="2020-02" db="EMBL/GenBank/DDBJ databases">
        <authorList>
            <person name="Ferguson B K."/>
        </authorList>
    </citation>
    <scope>NUCLEOTIDE SEQUENCE [LARGE SCALE GENOMIC DNA]</scope>
</reference>
<dbReference type="InterPro" id="IPR013594">
    <property type="entry name" value="Dynein_heavy_tail"/>
</dbReference>
<dbReference type="OrthoDB" id="10251809at2759"/>
<dbReference type="Pfam" id="PF08385">
    <property type="entry name" value="DHC_N1"/>
    <property type="match status" value="1"/>
</dbReference>
<evidence type="ECO:0000256" key="1">
    <source>
        <dbReference type="SAM" id="MobiDB-lite"/>
    </source>
</evidence>
<evidence type="ECO:0000259" key="2">
    <source>
        <dbReference type="Pfam" id="PF08385"/>
    </source>
</evidence>
<feature type="region of interest" description="Disordered" evidence="1">
    <location>
        <begin position="132"/>
        <end position="192"/>
    </location>
</feature>
<sequence length="515" mass="58036">MYKVNRLARARSQAGRDLQQDQRLPRDGRRRDLSAAGRTRALSVLGGGERARRLGRRGRGAEAAGAAAPTGPRGAQLDQAGARAAQVAAGQAAAAAAVGRRGSALRRHQRVRVLAHQVREFVVLAASVARRRRAQDDATAASHTLDEHRRSARPEAARQARPGRDRGQSGLSRRAAQALHDPRRSAPAAGLARHHSAHRPFRLDRVVVLFRNVLRRSNVERLLCSVSVYVVRVCVNSVDAKLIVDQPLDSAKSIEACLACCRDYRVVYDNIISGCIENESREWKVDKAVVFNCVEAFEQRCEDLLDICQTIVIYGSLNKINLGGTRGRRHEAQYNHIREYFMRVVEETRQACANCALDVRRTDWFPVAVSFRARIADLEKTMRTLLLGLFGDDDDNDDNVATTSEGEVESAIETLYALQRFRDRKTFRCLLHDKWTQVWAMFDREIAMPPVDVANSYDEIPADRFRLPREDELRDPEIIRRNYLKRLHKMMIDTSDWLGDCDAQHEVLAKYSATV</sequence>
<feature type="region of interest" description="Disordered" evidence="1">
    <location>
        <begin position="1"/>
        <end position="79"/>
    </location>
</feature>
<gene>
    <name evidence="3" type="ORF">TBRA_LOCUS14019</name>
</gene>
<dbReference type="Proteomes" id="UP000479190">
    <property type="component" value="Unassembled WGS sequence"/>
</dbReference>
<dbReference type="EMBL" id="CADCXV010001192">
    <property type="protein sequence ID" value="CAB0042399.1"/>
    <property type="molecule type" value="Genomic_DNA"/>
</dbReference>
<accession>A0A6H5J4N6</accession>
<feature type="compositionally biased region" description="Basic and acidic residues" evidence="1">
    <location>
        <begin position="144"/>
        <end position="167"/>
    </location>
</feature>
<feature type="compositionally biased region" description="Basic and acidic residues" evidence="1">
    <location>
        <begin position="18"/>
        <end position="33"/>
    </location>
</feature>